<gene>
    <name evidence="9" type="ORF">ABU614_12565</name>
    <name evidence="8" type="ORF">V2J18_05985</name>
</gene>
<feature type="transmembrane region" description="Helical" evidence="6">
    <location>
        <begin position="176"/>
        <end position="196"/>
    </location>
</feature>
<evidence type="ECO:0000313" key="9">
    <source>
        <dbReference type="EMBL" id="XCO73232.1"/>
    </source>
</evidence>
<evidence type="ECO:0000256" key="2">
    <source>
        <dbReference type="ARBA" id="ARBA00022475"/>
    </source>
</evidence>
<dbReference type="PROSITE" id="PS50850">
    <property type="entry name" value="MFS"/>
    <property type="match status" value="1"/>
</dbReference>
<feature type="transmembrane region" description="Helical" evidence="6">
    <location>
        <begin position="310"/>
        <end position="333"/>
    </location>
</feature>
<evidence type="ECO:0000256" key="1">
    <source>
        <dbReference type="ARBA" id="ARBA00004651"/>
    </source>
</evidence>
<dbReference type="EMBL" id="CP159925">
    <property type="protein sequence ID" value="XCO73232.1"/>
    <property type="molecule type" value="Genomic_DNA"/>
</dbReference>
<dbReference type="InterPro" id="IPR050189">
    <property type="entry name" value="MFS_Efflux_Transporters"/>
</dbReference>
<feature type="transmembrane region" description="Helical" evidence="6">
    <location>
        <begin position="21"/>
        <end position="45"/>
    </location>
</feature>
<feature type="transmembrane region" description="Helical" evidence="6">
    <location>
        <begin position="149"/>
        <end position="170"/>
    </location>
</feature>
<feature type="transmembrane region" description="Helical" evidence="6">
    <location>
        <begin position="216"/>
        <end position="241"/>
    </location>
</feature>
<evidence type="ECO:0000256" key="3">
    <source>
        <dbReference type="ARBA" id="ARBA00022692"/>
    </source>
</evidence>
<dbReference type="RefSeq" id="WP_186442578.1">
    <property type="nucleotide sequence ID" value="NZ_CP159925.1"/>
</dbReference>
<accession>A0AAU8MLR7</accession>
<dbReference type="Proteomes" id="UP001387215">
    <property type="component" value="Unassembled WGS sequence"/>
</dbReference>
<keyword evidence="4 6" id="KW-1133">Transmembrane helix</keyword>
<dbReference type="AlphaFoldDB" id="A0AAU8MLR7"/>
<keyword evidence="5 6" id="KW-0472">Membrane</keyword>
<feature type="transmembrane region" description="Helical" evidence="6">
    <location>
        <begin position="88"/>
        <end position="107"/>
    </location>
</feature>
<dbReference type="SUPFAM" id="SSF103473">
    <property type="entry name" value="MFS general substrate transporter"/>
    <property type="match status" value="1"/>
</dbReference>
<organism evidence="9">
    <name type="scientific">Lysobacter firmicutimachus</name>
    <dbReference type="NCBI Taxonomy" id="1792846"/>
    <lineage>
        <taxon>Bacteria</taxon>
        <taxon>Pseudomonadati</taxon>
        <taxon>Pseudomonadota</taxon>
        <taxon>Gammaproteobacteria</taxon>
        <taxon>Lysobacterales</taxon>
        <taxon>Lysobacteraceae</taxon>
        <taxon>Lysobacter</taxon>
    </lineage>
</organism>
<reference evidence="8 10" key="1">
    <citation type="submission" date="2024-02" db="EMBL/GenBank/DDBJ databases">
        <title>Lysobacter Genome Sequencing and Mining.</title>
        <authorList>
            <person name="Bierman J."/>
            <person name="Walker M.C."/>
        </authorList>
    </citation>
    <scope>NUCLEOTIDE SEQUENCE [LARGE SCALE GENOMIC DNA]</scope>
    <source>
        <strain evidence="8 10">PB6250</strain>
    </source>
</reference>
<evidence type="ECO:0000256" key="5">
    <source>
        <dbReference type="ARBA" id="ARBA00023136"/>
    </source>
</evidence>
<dbReference type="PANTHER" id="PTHR43124">
    <property type="entry name" value="PURINE EFFLUX PUMP PBUE"/>
    <property type="match status" value="1"/>
</dbReference>
<reference evidence="9" key="2">
    <citation type="submission" date="2024-06" db="EMBL/GenBank/DDBJ databases">
        <authorList>
            <person name="Li S."/>
        </authorList>
    </citation>
    <scope>NUCLEOTIDE SEQUENCE</scope>
    <source>
        <strain evidence="9">SR10</strain>
    </source>
</reference>
<dbReference type="InterPro" id="IPR020846">
    <property type="entry name" value="MFS_dom"/>
</dbReference>
<dbReference type="InterPro" id="IPR011701">
    <property type="entry name" value="MFS"/>
</dbReference>
<feature type="transmembrane region" description="Helical" evidence="6">
    <location>
        <begin position="373"/>
        <end position="395"/>
    </location>
</feature>
<dbReference type="Gene3D" id="1.20.1250.20">
    <property type="entry name" value="MFS general substrate transporter like domains"/>
    <property type="match status" value="1"/>
</dbReference>
<feature type="transmembrane region" description="Helical" evidence="6">
    <location>
        <begin position="345"/>
        <end position="367"/>
    </location>
</feature>
<dbReference type="GO" id="GO:0005886">
    <property type="term" value="C:plasma membrane"/>
    <property type="evidence" value="ECO:0007669"/>
    <property type="project" value="UniProtKB-SubCell"/>
</dbReference>
<dbReference type="CDD" id="cd17324">
    <property type="entry name" value="MFS_NepI_like"/>
    <property type="match status" value="1"/>
</dbReference>
<evidence type="ECO:0000256" key="4">
    <source>
        <dbReference type="ARBA" id="ARBA00022989"/>
    </source>
</evidence>
<proteinExistence type="predicted"/>
<evidence type="ECO:0000256" key="6">
    <source>
        <dbReference type="SAM" id="Phobius"/>
    </source>
</evidence>
<keyword evidence="3 6" id="KW-0812">Transmembrane</keyword>
<feature type="domain" description="Major facilitator superfamily (MFS) profile" evidence="7">
    <location>
        <begin position="22"/>
        <end position="404"/>
    </location>
</feature>
<dbReference type="EMBL" id="JBANDL010000002">
    <property type="protein sequence ID" value="MEI2454224.1"/>
    <property type="molecule type" value="Genomic_DNA"/>
</dbReference>
<keyword evidence="2" id="KW-1003">Cell membrane</keyword>
<name>A0AAU8MLR7_9GAMM</name>
<evidence type="ECO:0000313" key="8">
    <source>
        <dbReference type="EMBL" id="MEI2454224.1"/>
    </source>
</evidence>
<comment type="subcellular location">
    <subcellularLocation>
        <location evidence="1">Cell membrane</location>
        <topology evidence="1">Multi-pass membrane protein</topology>
    </subcellularLocation>
</comment>
<evidence type="ECO:0000259" key="7">
    <source>
        <dbReference type="PROSITE" id="PS50850"/>
    </source>
</evidence>
<feature type="transmembrane region" description="Helical" evidence="6">
    <location>
        <begin position="113"/>
        <end position="137"/>
    </location>
</feature>
<sequence>MHASPAPSSAAPAAAGGRLPLALYALTVGAFGIGTTEFVIMGLLLQVAADLQVGLAAAGLLISGYALGVFVGAPVLTVATGRMPRKAVLVALMLIFTLGNIVCAIAPNYTVLMIARVITSLAHGTFFGVGAVVATGLVPADKKASAISIMFTGLTVATLLGVPAGAWLGLQFGWRSTFWAVAAIGVIATVVIATLVPKDRSKPEPVALRREVKAVLHPQVLLGLLMTVLGFAGVFTVYTFIQPILTRISGFGEAAVSPILLVFGGGMILGNLIGGRFADKRLAPALIGTLLALAAVLGVMTFALHHAVAAVAFVGLLGVAAFATVPPLQLWVLQKTDPAGQNLASSLNIGAFNLGNALGAWLGGAVIEHGPGLGAVTWVAALVTLSGLALAVWAARLDARPRERGIPAPQAAVADCAA</sequence>
<dbReference type="Pfam" id="PF07690">
    <property type="entry name" value="MFS_1"/>
    <property type="match status" value="1"/>
</dbReference>
<dbReference type="GO" id="GO:0022857">
    <property type="term" value="F:transmembrane transporter activity"/>
    <property type="evidence" value="ECO:0007669"/>
    <property type="project" value="InterPro"/>
</dbReference>
<dbReference type="InterPro" id="IPR036259">
    <property type="entry name" value="MFS_trans_sf"/>
</dbReference>
<keyword evidence="10" id="KW-1185">Reference proteome</keyword>
<feature type="transmembrane region" description="Helical" evidence="6">
    <location>
        <begin position="285"/>
        <end position="304"/>
    </location>
</feature>
<dbReference type="PANTHER" id="PTHR43124:SF8">
    <property type="entry name" value="INNER MEMBRANE TRANSPORT PROTEIN YDHP"/>
    <property type="match status" value="1"/>
</dbReference>
<feature type="transmembrane region" description="Helical" evidence="6">
    <location>
        <begin position="253"/>
        <end position="273"/>
    </location>
</feature>
<evidence type="ECO:0000313" key="10">
    <source>
        <dbReference type="Proteomes" id="UP001387215"/>
    </source>
</evidence>
<feature type="transmembrane region" description="Helical" evidence="6">
    <location>
        <begin position="51"/>
        <end position="76"/>
    </location>
</feature>
<protein>
    <submittedName>
        <fullName evidence="9">MFS transporter</fullName>
    </submittedName>
</protein>